<evidence type="ECO:0000256" key="2">
    <source>
        <dbReference type="SAM" id="Phobius"/>
    </source>
</evidence>
<accession>A0A5C5YNK8</accession>
<evidence type="ECO:0000313" key="3">
    <source>
        <dbReference type="EMBL" id="TWT76455.1"/>
    </source>
</evidence>
<evidence type="ECO:0000256" key="1">
    <source>
        <dbReference type="SAM" id="MobiDB-lite"/>
    </source>
</evidence>
<comment type="caution">
    <text evidence="3">The sequence shown here is derived from an EMBL/GenBank/DDBJ whole genome shotgun (WGS) entry which is preliminary data.</text>
</comment>
<dbReference type="Proteomes" id="UP000315010">
    <property type="component" value="Unassembled WGS sequence"/>
</dbReference>
<dbReference type="RefSeq" id="WP_146404220.1">
    <property type="nucleotide sequence ID" value="NZ_SJPJ01000002.1"/>
</dbReference>
<dbReference type="AlphaFoldDB" id="A0A5C5YNK8"/>
<proteinExistence type="predicted"/>
<name>A0A5C5YNK8_9BACT</name>
<reference evidence="3 4" key="1">
    <citation type="submission" date="2019-02" db="EMBL/GenBank/DDBJ databases">
        <title>Deep-cultivation of Planctomycetes and their phenomic and genomic characterization uncovers novel biology.</title>
        <authorList>
            <person name="Wiegand S."/>
            <person name="Jogler M."/>
            <person name="Boedeker C."/>
            <person name="Pinto D."/>
            <person name="Vollmers J."/>
            <person name="Rivas-Marin E."/>
            <person name="Kohn T."/>
            <person name="Peeters S.H."/>
            <person name="Heuer A."/>
            <person name="Rast P."/>
            <person name="Oberbeckmann S."/>
            <person name="Bunk B."/>
            <person name="Jeske O."/>
            <person name="Meyerdierks A."/>
            <person name="Storesund J.E."/>
            <person name="Kallscheuer N."/>
            <person name="Luecker S."/>
            <person name="Lage O.M."/>
            <person name="Pohl T."/>
            <person name="Merkel B.J."/>
            <person name="Hornburger P."/>
            <person name="Mueller R.-W."/>
            <person name="Bruemmer F."/>
            <person name="Labrenz M."/>
            <person name="Spormann A.M."/>
            <person name="Op Den Camp H."/>
            <person name="Overmann J."/>
            <person name="Amann R."/>
            <person name="Jetten M.S.M."/>
            <person name="Mascher T."/>
            <person name="Medema M.H."/>
            <person name="Devos D.P."/>
            <person name="Kaster A.-K."/>
            <person name="Ovreas L."/>
            <person name="Rohde M."/>
            <person name="Galperin M.Y."/>
            <person name="Jogler C."/>
        </authorList>
    </citation>
    <scope>NUCLEOTIDE SEQUENCE [LARGE SCALE GENOMIC DNA]</scope>
    <source>
        <strain evidence="3 4">CA13</strain>
    </source>
</reference>
<gene>
    <name evidence="3" type="ORF">CA13_69490</name>
</gene>
<keyword evidence="4" id="KW-1185">Reference proteome</keyword>
<dbReference type="OrthoDB" id="288935at2"/>
<sequence>MNLNSIGCRYAIFRVVAFHSIAMMVACVLLSNPKVAYGQKSSLRALMAAQTPNSDAERKSEQTDVGTTDELLDQAQAEESETTSRDRRRSEHLMALRKPVTSITVATLDPAMETPKNRAAELETEASIVIHSLGLPVPGPDRYTVGFCHQPLYFEQKNLERCGRSYGFFQNAVSMTEFIGRTELWPYHLAAEPMGRCVPTAGECFTCESFSTPKNPFPLDPHGVLLQSAAIAGFVMLLQ</sequence>
<feature type="transmembrane region" description="Helical" evidence="2">
    <location>
        <begin position="12"/>
        <end position="31"/>
    </location>
</feature>
<dbReference type="EMBL" id="SJPJ01000002">
    <property type="protein sequence ID" value="TWT76455.1"/>
    <property type="molecule type" value="Genomic_DNA"/>
</dbReference>
<feature type="region of interest" description="Disordered" evidence="1">
    <location>
        <begin position="48"/>
        <end position="68"/>
    </location>
</feature>
<keyword evidence="2" id="KW-1133">Transmembrane helix</keyword>
<keyword evidence="2" id="KW-0812">Transmembrane</keyword>
<organism evidence="3 4">
    <name type="scientific">Novipirellula herctigrandis</name>
    <dbReference type="NCBI Taxonomy" id="2527986"/>
    <lineage>
        <taxon>Bacteria</taxon>
        <taxon>Pseudomonadati</taxon>
        <taxon>Planctomycetota</taxon>
        <taxon>Planctomycetia</taxon>
        <taxon>Pirellulales</taxon>
        <taxon>Pirellulaceae</taxon>
        <taxon>Novipirellula</taxon>
    </lineage>
</organism>
<protein>
    <submittedName>
        <fullName evidence="3">Uncharacterized protein</fullName>
    </submittedName>
</protein>
<evidence type="ECO:0000313" key="4">
    <source>
        <dbReference type="Proteomes" id="UP000315010"/>
    </source>
</evidence>
<keyword evidence="2" id="KW-0472">Membrane</keyword>